<reference evidence="17" key="2">
    <citation type="submission" date="2025-09" db="UniProtKB">
        <authorList>
            <consortium name="Ensembl"/>
        </authorList>
    </citation>
    <scope>IDENTIFICATION</scope>
</reference>
<feature type="chain" id="PRO_5034374873" description="Sushi domain-containing protein" evidence="15">
    <location>
        <begin position="21"/>
        <end position="458"/>
    </location>
</feature>
<evidence type="ECO:0000256" key="3">
    <source>
        <dbReference type="ARBA" id="ARBA00022588"/>
    </source>
</evidence>
<dbReference type="InterPro" id="IPR000436">
    <property type="entry name" value="Sushi_SCR_CCP_dom"/>
</dbReference>
<evidence type="ECO:0000256" key="12">
    <source>
        <dbReference type="ARBA" id="ARBA00045541"/>
    </source>
</evidence>
<reference evidence="17" key="1">
    <citation type="submission" date="2025-08" db="UniProtKB">
        <authorList>
            <consortium name="Ensembl"/>
        </authorList>
    </citation>
    <scope>IDENTIFICATION</scope>
</reference>
<evidence type="ECO:0000256" key="13">
    <source>
        <dbReference type="PROSITE-ProRule" id="PRU00302"/>
    </source>
</evidence>
<dbReference type="InterPro" id="IPR050350">
    <property type="entry name" value="Compl-Cell_Adhes-Reg"/>
</dbReference>
<dbReference type="CDD" id="cd00033">
    <property type="entry name" value="CCP"/>
    <property type="match status" value="5"/>
</dbReference>
<dbReference type="FunFam" id="2.10.70.10:FF:000014">
    <property type="entry name" value="Membrane cofactor protein"/>
    <property type="match status" value="2"/>
</dbReference>
<evidence type="ECO:0000313" key="18">
    <source>
        <dbReference type="Proteomes" id="UP000694409"/>
    </source>
</evidence>
<comment type="subcellular location">
    <subcellularLocation>
        <location evidence="1">Membrane</location>
    </subcellularLocation>
</comment>
<evidence type="ECO:0000256" key="15">
    <source>
        <dbReference type="SAM" id="SignalP"/>
    </source>
</evidence>
<dbReference type="AlphaFoldDB" id="A0A8C9NSC4"/>
<evidence type="ECO:0000256" key="2">
    <source>
        <dbReference type="ARBA" id="ARBA00010908"/>
    </source>
</evidence>
<feature type="disulfide bond" evidence="13">
    <location>
        <begin position="208"/>
        <end position="251"/>
    </location>
</feature>
<organism evidence="17 18">
    <name type="scientific">Serinus canaria</name>
    <name type="common">Island canary</name>
    <name type="synonym">Fringilla canaria</name>
    <dbReference type="NCBI Taxonomy" id="9135"/>
    <lineage>
        <taxon>Eukaryota</taxon>
        <taxon>Metazoa</taxon>
        <taxon>Chordata</taxon>
        <taxon>Craniata</taxon>
        <taxon>Vertebrata</taxon>
        <taxon>Euteleostomi</taxon>
        <taxon>Archelosauria</taxon>
        <taxon>Archosauria</taxon>
        <taxon>Dinosauria</taxon>
        <taxon>Saurischia</taxon>
        <taxon>Theropoda</taxon>
        <taxon>Coelurosauria</taxon>
        <taxon>Aves</taxon>
        <taxon>Neognathae</taxon>
        <taxon>Neoaves</taxon>
        <taxon>Telluraves</taxon>
        <taxon>Australaves</taxon>
        <taxon>Passeriformes</taxon>
        <taxon>Passeroidea</taxon>
        <taxon>Fringillidae</taxon>
        <taxon>Carduelinae</taxon>
        <taxon>Serinus</taxon>
    </lineage>
</organism>
<feature type="domain" description="Sushi" evidence="16">
    <location>
        <begin position="363"/>
        <end position="423"/>
    </location>
</feature>
<feature type="compositionally biased region" description="Polar residues" evidence="14">
    <location>
        <begin position="434"/>
        <end position="448"/>
    </location>
</feature>
<accession>A0A8C9NSC4</accession>
<evidence type="ECO:0000313" key="17">
    <source>
        <dbReference type="Ensembl" id="ENSSCAP00000021770.1"/>
    </source>
</evidence>
<evidence type="ECO:0000256" key="4">
    <source>
        <dbReference type="ARBA" id="ARBA00022659"/>
    </source>
</evidence>
<comment type="caution">
    <text evidence="13">Lacks conserved residue(s) required for the propagation of feature annotation.</text>
</comment>
<keyword evidence="3" id="KW-0399">Innate immunity</keyword>
<keyword evidence="18" id="KW-1185">Reference proteome</keyword>
<dbReference type="PANTHER" id="PTHR19325">
    <property type="entry name" value="COMPLEMENT COMPONENT-RELATED SUSHI DOMAIN-CONTAINING"/>
    <property type="match status" value="1"/>
</dbReference>
<sequence length="458" mass="48972">VKVNSSLIWCLLLQEEQVSAGCRAPARLGFAELKEPYRNQTVFPEGSRVEFVCQPGYSQILGVSAASTCLRNQTWSAVLEFCKTTCKGCKEISSLKKNFTVKIKNPSVWCRYKLVGSSQRICEVSGTHVSWSGDPPVCQRVTCAAPPAIPQGTHSGGSRDTFSLGDVVTYTCALGLVPDGDPSLSCTSEDGERGTWSGTVPRCQEVRCPAPPSIANGQHSASPGARHSPGSKVLYTCAQGYALQGNASIRCTARGTWSRPQPRCRGVFLGLPPAPSSSSALGLITASKSPGTGREQRCQGQEDSGTSEMLKWLPEIENGKVSGSETTYNLEDTVIFECNFGYALKGSQESQCQFGGKWHPPVPTCEKLVPDIIHNHRKTRVTEFVPGMAVKYHCDPGYVLAGKSSVSCLPSGVWSIPYPRCEGELQMLPAPVQRESTAPTQAPKTTAGPSALAAVPPA</sequence>
<proteinExistence type="inferred from homology"/>
<evidence type="ECO:0000256" key="9">
    <source>
        <dbReference type="ARBA" id="ARBA00023136"/>
    </source>
</evidence>
<keyword evidence="9" id="KW-0472">Membrane</keyword>
<feature type="disulfide bond" evidence="13">
    <location>
        <begin position="394"/>
        <end position="421"/>
    </location>
</feature>
<dbReference type="InterPro" id="IPR035976">
    <property type="entry name" value="Sushi/SCR/CCP_sf"/>
</dbReference>
<dbReference type="SUPFAM" id="SSF57535">
    <property type="entry name" value="Complement control module/SCR domain"/>
    <property type="match status" value="6"/>
</dbReference>
<feature type="disulfide bond" evidence="13">
    <location>
        <begin position="365"/>
        <end position="408"/>
    </location>
</feature>
<keyword evidence="6" id="KW-0677">Repeat</keyword>
<evidence type="ECO:0000256" key="6">
    <source>
        <dbReference type="ARBA" id="ARBA00022737"/>
    </source>
</evidence>
<name>A0A8C9NSC4_SERCA</name>
<dbReference type="SMART" id="SM00032">
    <property type="entry name" value="CCP"/>
    <property type="match status" value="6"/>
</dbReference>
<keyword evidence="4 13" id="KW-0768">Sushi</keyword>
<feature type="region of interest" description="Disordered" evidence="14">
    <location>
        <begin position="433"/>
        <end position="458"/>
    </location>
</feature>
<feature type="disulfide bond" evidence="13">
    <location>
        <begin position="237"/>
        <end position="264"/>
    </location>
</feature>
<evidence type="ECO:0000256" key="10">
    <source>
        <dbReference type="ARBA" id="ARBA00023157"/>
    </source>
</evidence>
<dbReference type="PANTHER" id="PTHR19325:SF317">
    <property type="entry name" value="COMPLEMENT DECAY-ACCELERATING FACTOR"/>
    <property type="match status" value="1"/>
</dbReference>
<evidence type="ECO:0000259" key="16">
    <source>
        <dbReference type="PROSITE" id="PS50923"/>
    </source>
</evidence>
<keyword evidence="11" id="KW-0325">Glycoprotein</keyword>
<evidence type="ECO:0000256" key="5">
    <source>
        <dbReference type="ARBA" id="ARBA00022729"/>
    </source>
</evidence>
<evidence type="ECO:0000256" key="1">
    <source>
        <dbReference type="ARBA" id="ARBA00004370"/>
    </source>
</evidence>
<evidence type="ECO:0000256" key="8">
    <source>
        <dbReference type="ARBA" id="ARBA00022875"/>
    </source>
</evidence>
<dbReference type="Gene3D" id="2.10.70.10">
    <property type="entry name" value="Complement Module, domain 1"/>
    <property type="match status" value="6"/>
</dbReference>
<feature type="domain" description="Sushi" evidence="16">
    <location>
        <begin position="206"/>
        <end position="266"/>
    </location>
</feature>
<dbReference type="PROSITE" id="PS50923">
    <property type="entry name" value="SUSHI"/>
    <property type="match status" value="4"/>
</dbReference>
<dbReference type="Pfam" id="PF00084">
    <property type="entry name" value="Sushi"/>
    <property type="match status" value="5"/>
</dbReference>
<feature type="disulfide bond" evidence="13">
    <location>
        <begin position="143"/>
        <end position="186"/>
    </location>
</feature>
<keyword evidence="10 13" id="KW-1015">Disulfide bond</keyword>
<evidence type="ECO:0000256" key="11">
    <source>
        <dbReference type="ARBA" id="ARBA00023180"/>
    </source>
</evidence>
<dbReference type="Proteomes" id="UP000694409">
    <property type="component" value="Unassembled WGS sequence"/>
</dbReference>
<comment type="similarity">
    <text evidence="2">Belongs to the receptors of complement activation (RCA) family.</text>
</comment>
<feature type="signal peptide" evidence="15">
    <location>
        <begin position="1"/>
        <end position="20"/>
    </location>
</feature>
<feature type="domain" description="Sushi" evidence="16">
    <location>
        <begin position="20"/>
        <end position="84"/>
    </location>
</feature>
<dbReference type="GeneTree" id="ENSGT00940000164219"/>
<protein>
    <recommendedName>
        <fullName evidence="16">Sushi domain-containing protein</fullName>
    </recommendedName>
</protein>
<comment type="function">
    <text evidence="12">This protein recognizes C4b and C3b fragments that condense with cell-surface hydroxyl or amino groups when nascent C4b and C3b are locally generated during C4 and c3 activation. Interaction of daf with cell-associated C4b and C3b polypeptides interferes with their ability to catalyze the conversion of C2 and factor B to enzymatically active C2a and Bb and thereby prevents the formation of C4b2a and C3bBb, the amplification convertases of the complement cascade. Inhibits complement activation by destabilizing and preventing the formation of C3 and C5 convertases, which prevents complement damage.</text>
</comment>
<dbReference type="Ensembl" id="ENSSCAT00000024264.1">
    <property type="protein sequence ID" value="ENSSCAP00000021770.1"/>
    <property type="gene ID" value="ENSSCAG00000015646.1"/>
</dbReference>
<keyword evidence="7" id="KW-0391">Immunity</keyword>
<keyword evidence="8" id="KW-0180">Complement pathway</keyword>
<feature type="domain" description="Sushi" evidence="16">
    <location>
        <begin position="141"/>
        <end position="205"/>
    </location>
</feature>
<keyword evidence="5 15" id="KW-0732">Signal</keyword>
<evidence type="ECO:0000256" key="14">
    <source>
        <dbReference type="SAM" id="MobiDB-lite"/>
    </source>
</evidence>
<evidence type="ECO:0000256" key="7">
    <source>
        <dbReference type="ARBA" id="ARBA00022859"/>
    </source>
</evidence>